<dbReference type="OrthoDB" id="10004661at2759"/>
<dbReference type="InterPro" id="IPR055377">
    <property type="entry name" value="GH3_M"/>
</dbReference>
<evidence type="ECO:0000313" key="5">
    <source>
        <dbReference type="EMBL" id="OVA14439.1"/>
    </source>
</evidence>
<dbReference type="AlphaFoldDB" id="A0A200QVF3"/>
<dbReference type="InterPro" id="IPR004993">
    <property type="entry name" value="GH3"/>
</dbReference>
<dbReference type="GO" id="GO:0016881">
    <property type="term" value="F:acid-amino acid ligase activity"/>
    <property type="evidence" value="ECO:0007669"/>
    <property type="project" value="TreeGrafter"/>
</dbReference>
<evidence type="ECO:0000256" key="1">
    <source>
        <dbReference type="ARBA" id="ARBA00008068"/>
    </source>
</evidence>
<gene>
    <name evidence="5" type="ORF">BVC80_1367g51</name>
</gene>
<comment type="caution">
    <text evidence="5">The sequence shown here is derived from an EMBL/GenBank/DDBJ whole genome shotgun (WGS) entry which is preliminary data.</text>
</comment>
<dbReference type="Pfam" id="PF03321">
    <property type="entry name" value="GH3"/>
    <property type="match status" value="1"/>
</dbReference>
<comment type="similarity">
    <text evidence="1">Belongs to the IAA-amido conjugating enzyme family.</text>
</comment>
<accession>A0A200QVF3</accession>
<evidence type="ECO:0000256" key="2">
    <source>
        <dbReference type="ARBA" id="ARBA00022598"/>
    </source>
</evidence>
<keyword evidence="2" id="KW-0436">Ligase</keyword>
<evidence type="ECO:0000259" key="4">
    <source>
        <dbReference type="Pfam" id="PF23572"/>
    </source>
</evidence>
<dbReference type="PANTHER" id="PTHR31901:SF9">
    <property type="entry name" value="GH3 DOMAIN-CONTAINING PROTEIN"/>
    <property type="match status" value="1"/>
</dbReference>
<name>A0A200QVF3_MACCD</name>
<organism evidence="5 6">
    <name type="scientific">Macleaya cordata</name>
    <name type="common">Five-seeded plume-poppy</name>
    <name type="synonym">Bocconia cordata</name>
    <dbReference type="NCBI Taxonomy" id="56857"/>
    <lineage>
        <taxon>Eukaryota</taxon>
        <taxon>Viridiplantae</taxon>
        <taxon>Streptophyta</taxon>
        <taxon>Embryophyta</taxon>
        <taxon>Tracheophyta</taxon>
        <taxon>Spermatophyta</taxon>
        <taxon>Magnoliopsida</taxon>
        <taxon>Ranunculales</taxon>
        <taxon>Papaveraceae</taxon>
        <taxon>Papaveroideae</taxon>
        <taxon>Macleaya</taxon>
    </lineage>
</organism>
<evidence type="ECO:0000313" key="6">
    <source>
        <dbReference type="Proteomes" id="UP000195402"/>
    </source>
</evidence>
<dbReference type="EMBL" id="MVGT01001044">
    <property type="protein sequence ID" value="OVA14439.1"/>
    <property type="molecule type" value="Genomic_DNA"/>
</dbReference>
<protein>
    <submittedName>
        <fullName evidence="5">GH3 auxin-responsive promoter</fullName>
    </submittedName>
</protein>
<feature type="domain" description="GH3 C-terminal" evidence="4">
    <location>
        <begin position="465"/>
        <end position="583"/>
    </location>
</feature>
<evidence type="ECO:0000259" key="3">
    <source>
        <dbReference type="Pfam" id="PF23571"/>
    </source>
</evidence>
<feature type="domain" description="GH3 middle" evidence="3">
    <location>
        <begin position="359"/>
        <end position="449"/>
    </location>
</feature>
<dbReference type="Pfam" id="PF23571">
    <property type="entry name" value="GH3_M"/>
    <property type="match status" value="1"/>
</dbReference>
<dbReference type="InParanoid" id="A0A200QVF3"/>
<dbReference type="PANTHER" id="PTHR31901">
    <property type="entry name" value="GH3 DOMAIN-CONTAINING PROTEIN"/>
    <property type="match status" value="1"/>
</dbReference>
<proteinExistence type="inferred from homology"/>
<dbReference type="Pfam" id="PF23572">
    <property type="entry name" value="GH3_C"/>
    <property type="match status" value="1"/>
</dbReference>
<reference evidence="5 6" key="1">
    <citation type="journal article" date="2017" name="Mol. Plant">
        <title>The Genome of Medicinal Plant Macleaya cordata Provides New Insights into Benzylisoquinoline Alkaloids Metabolism.</title>
        <authorList>
            <person name="Liu X."/>
            <person name="Liu Y."/>
            <person name="Huang P."/>
            <person name="Ma Y."/>
            <person name="Qing Z."/>
            <person name="Tang Q."/>
            <person name="Cao H."/>
            <person name="Cheng P."/>
            <person name="Zheng Y."/>
            <person name="Yuan Z."/>
            <person name="Zhou Y."/>
            <person name="Liu J."/>
            <person name="Tang Z."/>
            <person name="Zhuo Y."/>
            <person name="Zhang Y."/>
            <person name="Yu L."/>
            <person name="Huang J."/>
            <person name="Yang P."/>
            <person name="Peng Q."/>
            <person name="Zhang J."/>
            <person name="Jiang W."/>
            <person name="Zhang Z."/>
            <person name="Lin K."/>
            <person name="Ro D.K."/>
            <person name="Chen X."/>
            <person name="Xiong X."/>
            <person name="Shang Y."/>
            <person name="Huang S."/>
            <person name="Zeng J."/>
        </authorList>
    </citation>
    <scope>NUCLEOTIDE SEQUENCE [LARGE SCALE GENOMIC DNA]</scope>
    <source>
        <strain evidence="6">cv. BLH2017</strain>
        <tissue evidence="5">Root</tissue>
    </source>
</reference>
<dbReference type="GO" id="GO:0005737">
    <property type="term" value="C:cytoplasm"/>
    <property type="evidence" value="ECO:0007669"/>
    <property type="project" value="TreeGrafter"/>
</dbReference>
<dbReference type="InterPro" id="IPR055378">
    <property type="entry name" value="GH3_C"/>
</dbReference>
<dbReference type="Proteomes" id="UP000195402">
    <property type="component" value="Unassembled WGS sequence"/>
</dbReference>
<sequence length="612" mass="69223">MMNDYCTAENTGIIDHKHKKALQFIEDATTRADEIQKQVLSEILSNSAHVEYLQRHGLGGNTDRETFKKVIPVVTYEDLKPDITRIANGDISPILSGQPILEFLSSSGTSGGERKLIPTVEGEVERGWFIRSLVMPVVNQYVPGLDKGKAMYLLFTKAEAKTPGGLLARTFITAHYKSSHFKERAYDPYNNYTSPIETILCQDSYQSMYSQLLCGLYQNNQVLRVGAAFASGFIQVIQFLKKHWTLLCNDIRTQTIDSQIIDPPVREAVQKVLIKPNPELADFIETECNRDSSWKGIISRLWPNAKYIDVIITGTMSQYIPVLDYYSNGLPIVSIRYACSECYLGLNLNPLCKPKQVSYTLIPTMAYFEFLPVDRNDGVIANSISVSNSLNNQDQGKHQELVDLIDVKLGQDYELVVTTYAGLYRYRVGDVLRVTGFKNNAPQFKFKGRRGVVLSIDVDKTDEAELQNAVENSIKHLMPFDASLEEYTSYADISTIPGHYVLYWELRHGADAITSIPQSVFEECCLTIEESLNSVYRRARVQEKTIAPLEIKIVETESFNMLMDYIISRGASVGQYKTPRCMTFAPMVELLNSRVLSNYFSPKCPKWSHSHK</sequence>
<keyword evidence="6" id="KW-1185">Reference proteome</keyword>